<keyword evidence="2" id="KW-1185">Reference proteome</keyword>
<dbReference type="RefSeq" id="WP_132697056.1">
    <property type="nucleotide sequence ID" value="NZ_SLVM01000042.1"/>
</dbReference>
<dbReference type="OrthoDB" id="8430226at2"/>
<reference evidence="1 2" key="1">
    <citation type="submission" date="2019-03" db="EMBL/GenBank/DDBJ databases">
        <title>Genomic Encyclopedia of Type Strains, Phase IV (KMG-IV): sequencing the most valuable type-strain genomes for metagenomic binning, comparative biology and taxonomic classification.</title>
        <authorList>
            <person name="Goeker M."/>
        </authorList>
    </citation>
    <scope>NUCLEOTIDE SEQUENCE [LARGE SCALE GENOMIC DNA]</scope>
    <source>
        <strain evidence="1 2">DSM 21153</strain>
    </source>
</reference>
<organism evidence="1 2">
    <name type="scientific">Rhodovulum steppense</name>
    <dbReference type="NCBI Taxonomy" id="540251"/>
    <lineage>
        <taxon>Bacteria</taxon>
        <taxon>Pseudomonadati</taxon>
        <taxon>Pseudomonadota</taxon>
        <taxon>Alphaproteobacteria</taxon>
        <taxon>Rhodobacterales</taxon>
        <taxon>Paracoccaceae</taxon>
        <taxon>Rhodovulum</taxon>
    </lineage>
</organism>
<name>A0A4R1YGE8_9RHOB</name>
<evidence type="ECO:0000313" key="1">
    <source>
        <dbReference type="EMBL" id="TCM75229.1"/>
    </source>
</evidence>
<sequence length="1055" mass="114736">MTEEIEAALRPLWDSKSAPPFPAQLPLPAREAESYLEAVRTRVKGRVWVMARLFETAPLLAAWATLQGLARHYVGADRYVYPPISRTLGIDLSPGEGRERFKSGYLKAVRHLGIHPRHPSDPTSLFFAAVGVPDAALEELARIFLLRARRLGLPADEDLAARRAWQRAAVAFEFDARPRIRTPLAEDRTAYYAELFTLWRSGRTAPNASAVLFFDALDRMSRLTGTRKSDLTPPPILFWGQKGLSVLNDNPGSLQTVRFGQTELRLPSGQPMAIPEPWPDSLTWTAGQQTRDIPLSPRPGELLVFDLGTGRLAYRGPCPEGPVEVPPGDLILLSADAFDVTGQGADITVPFFGCHLSYARLADSALCIAFGNGAGATLAPSGEMGLTIDAPVIGRAGARPLYASSGRLGIVSIPTGAPQDRILRIARDGLVHYRVVALDAEGRGTLGLAEAGFAESAAPGPVRFCLLAPGVAPAPDARAETSSRVLLWPGSGAYDPEKPFEMDHVPGNFRPERSRGVEVTKTRLWVSAMADSAETILCFDMDGSSEDVRLPHRTTRVFHYALADRHHHFLPAGSTFRLDEDVRNDTIVIRSGLRDADLLACGQRIRRPFLARDSWPLPVGVLEELFRQDDRVLLERPDGSRHILLRLEEAGRRGTIEMQATADRIAFRIETAGEIDAIGLEIEDETGARERYAHALSSAPVDHPMPAFIEIRESPEAGVAILGIGTAALAGRSGLVKLTPLFREAGDRDMSVFTDRSGRHVAGFLDRETGSATPDRLARVGRWAATPWPDRIEDDLRRVLLPRLDALVTACRRGALLRPLLPALAALPLDLSGEGDLVPHVPRTEIFRISPDILERNPADLAGLGGGLAPVARFAAARTDRYTGDLSDWLAFILEEDPGPEADRAGAPGLDAPGLRDAFNAYRLRLDSTDLPELLGRGATARAIGDVLDTYNEEAGLLSHFDNGARGDGRGLLVALHLHRLARAARRAATRAFHARIARRTGLDRETAERVSSHLVHAAPELCGYFIALEASIAQPPYGEDCPTGTDIRQIDSTP</sequence>
<protein>
    <submittedName>
        <fullName evidence="1">Uncharacterized protein</fullName>
    </submittedName>
</protein>
<dbReference type="AlphaFoldDB" id="A0A4R1YGE8"/>
<comment type="caution">
    <text evidence="1">The sequence shown here is derived from an EMBL/GenBank/DDBJ whole genome shotgun (WGS) entry which is preliminary data.</text>
</comment>
<dbReference type="EMBL" id="SLVM01000042">
    <property type="protein sequence ID" value="TCM75229.1"/>
    <property type="molecule type" value="Genomic_DNA"/>
</dbReference>
<gene>
    <name evidence="1" type="ORF">EV216_1422</name>
</gene>
<accession>A0A4R1YGE8</accession>
<evidence type="ECO:0000313" key="2">
    <source>
        <dbReference type="Proteomes" id="UP000295277"/>
    </source>
</evidence>
<proteinExistence type="predicted"/>
<dbReference type="Proteomes" id="UP000295277">
    <property type="component" value="Unassembled WGS sequence"/>
</dbReference>